<feature type="transmembrane region" description="Helical" evidence="8">
    <location>
        <begin position="444"/>
        <end position="470"/>
    </location>
</feature>
<keyword evidence="11" id="KW-1185">Reference proteome</keyword>
<feature type="transmembrane region" description="Helical" evidence="8">
    <location>
        <begin position="210"/>
        <end position="237"/>
    </location>
</feature>
<dbReference type="Pfam" id="PF07779">
    <property type="entry name" value="Cas1_AcylT"/>
    <property type="match status" value="1"/>
</dbReference>
<evidence type="ECO:0000256" key="3">
    <source>
        <dbReference type="ARBA" id="ARBA00022679"/>
    </source>
</evidence>
<dbReference type="InterPro" id="IPR012419">
    <property type="entry name" value="Cas1_AcylTrans_dom"/>
</dbReference>
<proteinExistence type="inferred from homology"/>
<evidence type="ECO:0000259" key="9">
    <source>
        <dbReference type="Pfam" id="PF07779"/>
    </source>
</evidence>
<comment type="subcellular location">
    <subcellularLocation>
        <location evidence="1">Membrane</location>
        <topology evidence="1">Multi-pass membrane protein</topology>
    </subcellularLocation>
</comment>
<comment type="similarity">
    <text evidence="2">Belongs to the PC-esterase family. CASD1 subfamily.</text>
</comment>
<feature type="transmembrane region" description="Helical" evidence="8">
    <location>
        <begin position="128"/>
        <end position="147"/>
    </location>
</feature>
<keyword evidence="3" id="KW-0808">Transferase</keyword>
<feature type="transmembrane region" description="Helical" evidence="8">
    <location>
        <begin position="482"/>
        <end position="500"/>
    </location>
</feature>
<feature type="transmembrane region" description="Helical" evidence="8">
    <location>
        <begin position="402"/>
        <end position="424"/>
    </location>
</feature>
<evidence type="ECO:0000256" key="8">
    <source>
        <dbReference type="SAM" id="Phobius"/>
    </source>
</evidence>
<feature type="transmembrane region" description="Helical" evidence="8">
    <location>
        <begin position="344"/>
        <end position="364"/>
    </location>
</feature>
<evidence type="ECO:0000313" key="11">
    <source>
        <dbReference type="Proteomes" id="UP001164746"/>
    </source>
</evidence>
<evidence type="ECO:0000313" key="10">
    <source>
        <dbReference type="EMBL" id="WAR17636.1"/>
    </source>
</evidence>
<reference evidence="10" key="1">
    <citation type="submission" date="2022-11" db="EMBL/GenBank/DDBJ databases">
        <title>Centuries of genome instability and evolution in soft-shell clam transmissible cancer (bioRxiv).</title>
        <authorList>
            <person name="Hart S.F.M."/>
            <person name="Yonemitsu M.A."/>
            <person name="Giersch R.M."/>
            <person name="Beal B.F."/>
            <person name="Arriagada G."/>
            <person name="Davis B.W."/>
            <person name="Ostrander E.A."/>
            <person name="Goff S.P."/>
            <person name="Metzger M.J."/>
        </authorList>
    </citation>
    <scope>NUCLEOTIDE SEQUENCE</scope>
    <source>
        <strain evidence="10">MELC-2E11</strain>
        <tissue evidence="10">Siphon/mantle</tissue>
    </source>
</reference>
<organism evidence="10 11">
    <name type="scientific">Mya arenaria</name>
    <name type="common">Soft-shell clam</name>
    <dbReference type="NCBI Taxonomy" id="6604"/>
    <lineage>
        <taxon>Eukaryota</taxon>
        <taxon>Metazoa</taxon>
        <taxon>Spiralia</taxon>
        <taxon>Lophotrochozoa</taxon>
        <taxon>Mollusca</taxon>
        <taxon>Bivalvia</taxon>
        <taxon>Autobranchia</taxon>
        <taxon>Heteroconchia</taxon>
        <taxon>Euheterodonta</taxon>
        <taxon>Imparidentia</taxon>
        <taxon>Neoheterodontei</taxon>
        <taxon>Myida</taxon>
        <taxon>Myoidea</taxon>
        <taxon>Myidae</taxon>
        <taxon>Mya</taxon>
    </lineage>
</organism>
<keyword evidence="6 8" id="KW-0472">Membrane</keyword>
<feature type="transmembrane region" description="Helical" evidence="8">
    <location>
        <begin position="28"/>
        <end position="46"/>
    </location>
</feature>
<dbReference type="Proteomes" id="UP001164746">
    <property type="component" value="Chromosome 10"/>
</dbReference>
<evidence type="ECO:0000256" key="5">
    <source>
        <dbReference type="ARBA" id="ARBA00022989"/>
    </source>
</evidence>
<evidence type="ECO:0000256" key="4">
    <source>
        <dbReference type="ARBA" id="ARBA00022692"/>
    </source>
</evidence>
<keyword evidence="5 8" id="KW-1133">Transmembrane helix</keyword>
<keyword evidence="7" id="KW-0325">Glycoprotein</keyword>
<gene>
    <name evidence="10" type="ORF">MAR_032230</name>
</gene>
<evidence type="ECO:0000256" key="1">
    <source>
        <dbReference type="ARBA" id="ARBA00004141"/>
    </source>
</evidence>
<evidence type="ECO:0000256" key="2">
    <source>
        <dbReference type="ARBA" id="ARBA00010666"/>
    </source>
</evidence>
<sequence length="501" mass="59237">MMEEVFGRSKSVFDPHTEPHYDVTSGQVAFFLIWISCSFIYILRLLNVSLPFGFLSDKDKVKNDEESANISVKNEITIVVTSSKDEHIKQNGRTEDVQKTLSTPSKELPITKKELNTPVRTAPTIDEFLWNVAIFGAIMILFFLFDYRKGWMQVMFVWYHVFAAKEWYNWIRVYIAAYVWMTGFGNFSFFWVKKDYSLYRFLKMQFRLNFLVTCLCVVTSNEYMLYYICAMHSYWFISVYVFMGTLKSWNTDPNKMLVKFVLYFLFNCAIFEIDFVRNNIFRPFKFLLGYTDRNPYVDDMHEWAFRAGLDHWACFFGMVCAYNYPHFEKFMTEIEKSDKLRHKIFTKAAMIGSCLVALIIWYSIFMVKEKLDYNSSHAYSSLIPIIAFIILRNSFPVLRKFYINLFAWLGKITLETYLAQLHIYLQSNAKHFTGYFPNYHFLNFALATVIYVTIAYKLFNITTVFSAYLIPNDMKKTAKNSFLIFSLFGVTYISVAVLKWL</sequence>
<evidence type="ECO:0000256" key="7">
    <source>
        <dbReference type="ARBA" id="ARBA00023180"/>
    </source>
</evidence>
<feature type="transmembrane region" description="Helical" evidence="8">
    <location>
        <begin position="257"/>
        <end position="276"/>
    </location>
</feature>
<name>A0ABY7FEE7_MYAAR</name>
<feature type="domain" description="Cas1p 10 TM acyl transferase" evidence="9">
    <location>
        <begin position="148"/>
        <end position="480"/>
    </location>
</feature>
<dbReference type="PANTHER" id="PTHR13533:SF45">
    <property type="entry name" value="CAS1P 10 TM ACYL TRANSFERASE DOMAIN-CONTAINING PROTEIN"/>
    <property type="match status" value="1"/>
</dbReference>
<protein>
    <submittedName>
        <fullName evidence="10">RWA3-like protein</fullName>
    </submittedName>
</protein>
<dbReference type="PANTHER" id="PTHR13533">
    <property type="entry name" value="N-ACETYLNEURAMINATE 9-O-ACETYLTRANSFERASE"/>
    <property type="match status" value="1"/>
</dbReference>
<evidence type="ECO:0000256" key="6">
    <source>
        <dbReference type="ARBA" id="ARBA00023136"/>
    </source>
</evidence>
<feature type="transmembrane region" description="Helical" evidence="8">
    <location>
        <begin position="167"/>
        <end position="189"/>
    </location>
</feature>
<feature type="transmembrane region" description="Helical" evidence="8">
    <location>
        <begin position="376"/>
        <end position="395"/>
    </location>
</feature>
<accession>A0ABY7FEE7</accession>
<keyword evidence="4 8" id="KW-0812">Transmembrane</keyword>
<dbReference type="EMBL" id="CP111021">
    <property type="protein sequence ID" value="WAR17636.1"/>
    <property type="molecule type" value="Genomic_DNA"/>
</dbReference>